<comment type="similarity">
    <text evidence="1">Belongs to the PemK/MazF family.</text>
</comment>
<dbReference type="AlphaFoldDB" id="A0A1I2SU06"/>
<dbReference type="InterPro" id="IPR003477">
    <property type="entry name" value="PemK-like"/>
</dbReference>
<dbReference type="Gene3D" id="2.30.30.110">
    <property type="match status" value="1"/>
</dbReference>
<dbReference type="PIRSF" id="PIRSF033490">
    <property type="entry name" value="MazF"/>
    <property type="match status" value="1"/>
</dbReference>
<accession>A0A1I2SU06</accession>
<evidence type="ECO:0000256" key="1">
    <source>
        <dbReference type="PIRNR" id="PIRNR033490"/>
    </source>
</evidence>
<keyword evidence="1" id="KW-0378">Hydrolase</keyword>
<dbReference type="OrthoDB" id="9808744at2"/>
<dbReference type="STRING" id="435880.SAMN04487988_10571"/>
<dbReference type="EC" id="3.1.-.-" evidence="1"/>
<dbReference type="Proteomes" id="UP000199642">
    <property type="component" value="Unassembled WGS sequence"/>
</dbReference>
<sequence length="113" mass="12601">MKGQFEIWLVNLNPAKGTEPGKIRPAVVIQTNLLNQFDHPSTLICPFTTQLSTKENLLRVRVGREGTGLEEISEILVDQIRALDNRRFLEMLGKLSPIKASELSKKIGGGLDF</sequence>
<dbReference type="SUPFAM" id="SSF50118">
    <property type="entry name" value="Cell growth inhibitor/plasmid maintenance toxic component"/>
    <property type="match status" value="1"/>
</dbReference>
<keyword evidence="1" id="KW-0540">Nuclease</keyword>
<evidence type="ECO:0000313" key="3">
    <source>
        <dbReference type="Proteomes" id="UP000199642"/>
    </source>
</evidence>
<dbReference type="GO" id="GO:0003677">
    <property type="term" value="F:DNA binding"/>
    <property type="evidence" value="ECO:0007669"/>
    <property type="project" value="InterPro"/>
</dbReference>
<dbReference type="RefSeq" id="WP_092790623.1">
    <property type="nucleotide sequence ID" value="NZ_FOPC01000005.1"/>
</dbReference>
<keyword evidence="1" id="KW-0255">Endonuclease</keyword>
<protein>
    <recommendedName>
        <fullName evidence="1">mRNA interferase</fullName>
        <ecNumber evidence="1">3.1.-.-</ecNumber>
    </recommendedName>
</protein>
<comment type="function">
    <text evidence="1">Toxic component of a type II toxin-antitoxin (TA) system.</text>
</comment>
<reference evidence="3" key="1">
    <citation type="submission" date="2016-10" db="EMBL/GenBank/DDBJ databases">
        <authorList>
            <person name="Varghese N."/>
            <person name="Submissions S."/>
        </authorList>
    </citation>
    <scope>NUCLEOTIDE SEQUENCE [LARGE SCALE GENOMIC DNA]</scope>
    <source>
        <strain evidence="3">DSM 19315</strain>
    </source>
</reference>
<dbReference type="PANTHER" id="PTHR33988">
    <property type="entry name" value="ENDORIBONUCLEASE MAZF-RELATED"/>
    <property type="match status" value="1"/>
</dbReference>
<dbReference type="InterPro" id="IPR011067">
    <property type="entry name" value="Plasmid_toxin/cell-grow_inhib"/>
</dbReference>
<gene>
    <name evidence="2" type="ORF">SAMN04487988_10571</name>
</gene>
<dbReference type="Pfam" id="PF02452">
    <property type="entry name" value="PemK_toxin"/>
    <property type="match status" value="1"/>
</dbReference>
<name>A0A1I2SU06_9BACT</name>
<dbReference type="GO" id="GO:0016787">
    <property type="term" value="F:hydrolase activity"/>
    <property type="evidence" value="ECO:0007669"/>
    <property type="project" value="UniProtKB-KW"/>
</dbReference>
<dbReference type="GO" id="GO:0016075">
    <property type="term" value="P:rRNA catabolic process"/>
    <property type="evidence" value="ECO:0007669"/>
    <property type="project" value="TreeGrafter"/>
</dbReference>
<dbReference type="GO" id="GO:0004521">
    <property type="term" value="F:RNA endonuclease activity"/>
    <property type="evidence" value="ECO:0007669"/>
    <property type="project" value="TreeGrafter"/>
</dbReference>
<dbReference type="PANTHER" id="PTHR33988:SF2">
    <property type="entry name" value="ENDORIBONUCLEASE MAZF"/>
    <property type="match status" value="1"/>
</dbReference>
<keyword evidence="3" id="KW-1185">Reference proteome</keyword>
<evidence type="ECO:0000313" key="2">
    <source>
        <dbReference type="EMBL" id="SFG56355.1"/>
    </source>
</evidence>
<dbReference type="GO" id="GO:0006402">
    <property type="term" value="P:mRNA catabolic process"/>
    <property type="evidence" value="ECO:0007669"/>
    <property type="project" value="TreeGrafter"/>
</dbReference>
<organism evidence="2 3">
    <name type="scientific">Algoriphagus hitonicola</name>
    <dbReference type="NCBI Taxonomy" id="435880"/>
    <lineage>
        <taxon>Bacteria</taxon>
        <taxon>Pseudomonadati</taxon>
        <taxon>Bacteroidota</taxon>
        <taxon>Cytophagia</taxon>
        <taxon>Cytophagales</taxon>
        <taxon>Cyclobacteriaceae</taxon>
        <taxon>Algoriphagus</taxon>
    </lineage>
</organism>
<proteinExistence type="inferred from homology"/>
<dbReference type="EMBL" id="FOPC01000005">
    <property type="protein sequence ID" value="SFG56355.1"/>
    <property type="molecule type" value="Genomic_DNA"/>
</dbReference>